<feature type="transmembrane region" description="Helical" evidence="1">
    <location>
        <begin position="12"/>
        <end position="32"/>
    </location>
</feature>
<sequence>MTGGRRRDERGAVAVFLAVTVSLLVIVGAFAVDLGMQRVVRRDMQALADVVALDLARELDGRTHSALAPETLLSDPDSALSQSLGRNSTTLGDNLTVTVAWGTWDGSVFDASADPPTAVRVMASADVGFAFTNGRGGATRTAYAESSTTACHKLGSVAVAMQSGDSALLAPLNDLLGLNLSLLSYQNLAGVGVSVADLVATGRVGTATSLLTTTTSFADLLSATAAALNSEKPSGYAAALSALDALVEIQGTVPAVALGQILNMGQTDSAALETDLNVLDLLAGAIQVANGAHAVAIPMLQTGVPGLGNQFTGELYIQEPAKLGCGAPNSEQARASTSQLVGDVGLDFVNLPTVQLKNELDLGLVKGTLQTAKATGTLSVNLGLAQSQLIDPPDVHCGEGTVADPHTMAVSISSGLTTYALSTQVTLSGSIKVGLLGVDVDAVVDVSLSSPPTGAPSTVTLSIPPNDTTPVETGSPVAPLSNLTASISTITAKESLTGLPLSLSNLTAVTNAILNALLTGDQSFANKALAPLAANIDSMLVGPLAELLGIRIGGADAFAVSTACNVPHLRG</sequence>
<reference evidence="2" key="1">
    <citation type="submission" date="2023-06" db="EMBL/GenBank/DDBJ databases">
        <title>Genome sequence of Nocardioides sp. SOB44.</title>
        <authorList>
            <person name="Zhang G."/>
        </authorList>
    </citation>
    <scope>NUCLEOTIDE SEQUENCE</scope>
    <source>
        <strain evidence="2">SOB44</strain>
    </source>
</reference>
<keyword evidence="3" id="KW-1185">Reference proteome</keyword>
<proteinExistence type="predicted"/>
<name>A0ABT8TPZ8_9ACTN</name>
<evidence type="ECO:0008006" key="4">
    <source>
        <dbReference type="Google" id="ProtNLM"/>
    </source>
</evidence>
<evidence type="ECO:0000313" key="3">
    <source>
        <dbReference type="Proteomes" id="UP001168363"/>
    </source>
</evidence>
<protein>
    <recommendedName>
        <fullName evidence="4">Flp pilus-assembly TadG-like N-terminal domain-containing protein</fullName>
    </recommendedName>
</protein>
<organism evidence="2 3">
    <name type="scientific">Nocardioides cremeus</name>
    <dbReference type="NCBI Taxonomy" id="3058044"/>
    <lineage>
        <taxon>Bacteria</taxon>
        <taxon>Bacillati</taxon>
        <taxon>Actinomycetota</taxon>
        <taxon>Actinomycetes</taxon>
        <taxon>Propionibacteriales</taxon>
        <taxon>Nocardioidaceae</taxon>
        <taxon>Nocardioides</taxon>
    </lineage>
</organism>
<accession>A0ABT8TPZ8</accession>
<evidence type="ECO:0000256" key="1">
    <source>
        <dbReference type="SAM" id="Phobius"/>
    </source>
</evidence>
<dbReference type="RefSeq" id="WP_302707810.1">
    <property type="nucleotide sequence ID" value="NZ_JAULSC010000008.1"/>
</dbReference>
<dbReference type="Proteomes" id="UP001168363">
    <property type="component" value="Unassembled WGS sequence"/>
</dbReference>
<comment type="caution">
    <text evidence="2">The sequence shown here is derived from an EMBL/GenBank/DDBJ whole genome shotgun (WGS) entry which is preliminary data.</text>
</comment>
<gene>
    <name evidence="2" type="ORF">QWJ41_09945</name>
</gene>
<keyword evidence="1" id="KW-0472">Membrane</keyword>
<dbReference type="EMBL" id="JAULSC010000008">
    <property type="protein sequence ID" value="MDO3396040.1"/>
    <property type="molecule type" value="Genomic_DNA"/>
</dbReference>
<keyword evidence="1" id="KW-1133">Transmembrane helix</keyword>
<evidence type="ECO:0000313" key="2">
    <source>
        <dbReference type="EMBL" id="MDO3396040.1"/>
    </source>
</evidence>
<keyword evidence="1" id="KW-0812">Transmembrane</keyword>